<evidence type="ECO:0000256" key="3">
    <source>
        <dbReference type="RuleBase" id="RU361235"/>
    </source>
</evidence>
<dbReference type="AlphaFoldDB" id="A0A5N7BMP3"/>
<keyword evidence="6" id="KW-1185">Reference proteome</keyword>
<reference evidence="5 6" key="1">
    <citation type="submission" date="2019-04" db="EMBL/GenBank/DDBJ databases">
        <title>Friends and foes A comparative genomics studyof 23 Aspergillus species from section Flavi.</title>
        <authorList>
            <consortium name="DOE Joint Genome Institute"/>
            <person name="Kjaerbolling I."/>
            <person name="Vesth T."/>
            <person name="Frisvad J.C."/>
            <person name="Nybo J.L."/>
            <person name="Theobald S."/>
            <person name="Kildgaard S."/>
            <person name="Isbrandt T."/>
            <person name="Kuo A."/>
            <person name="Sato A."/>
            <person name="Lyhne E.K."/>
            <person name="Kogle M.E."/>
            <person name="Wiebenga A."/>
            <person name="Kun R.S."/>
            <person name="Lubbers R.J."/>
            <person name="Makela M.R."/>
            <person name="Barry K."/>
            <person name="Chovatia M."/>
            <person name="Clum A."/>
            <person name="Daum C."/>
            <person name="Haridas S."/>
            <person name="He G."/>
            <person name="LaButti K."/>
            <person name="Lipzen A."/>
            <person name="Mondo S."/>
            <person name="Riley R."/>
            <person name="Salamov A."/>
            <person name="Simmons B.A."/>
            <person name="Magnuson J.K."/>
            <person name="Henrissat B."/>
            <person name="Mortensen U.H."/>
            <person name="Larsen T.O."/>
            <person name="Devries R.P."/>
            <person name="Grigoriev I.V."/>
            <person name="Machida M."/>
            <person name="Baker S.E."/>
            <person name="Andersen M.R."/>
        </authorList>
    </citation>
    <scope>NUCLEOTIDE SEQUENCE [LARGE SCALE GENOMIC DNA]</scope>
    <source>
        <strain evidence="5 6">IBT 29228</strain>
    </source>
</reference>
<dbReference type="FunFam" id="3.40.50.1820:FF:000292">
    <property type="entry name" value="Carboxylic ester hydrolase"/>
    <property type="match status" value="1"/>
</dbReference>
<dbReference type="EMBL" id="ML736158">
    <property type="protein sequence ID" value="KAE8382908.1"/>
    <property type="molecule type" value="Genomic_DNA"/>
</dbReference>
<dbReference type="EC" id="3.1.1.-" evidence="3"/>
<sequence>MLTEIISLSALWVASNAAPSTMPDPTVHVRNGTYAGVKNDHYQQDLFLGMPYAQQPIGNLRFSVPQSLNESWDGVHDAKKYSDICVGYGTDSIWYPMSEACLTLNVVRGSSVTEGSNLPVGVWIHGGGFYMGSGSDERYNMSAIVANSYNIGKPFIAVTLNYRLSAWGFLSSSEVSSSGNTNLGLRDQRLALQWIQENIRAFGGDPEKVTIWGESAGAMSVGTHLIAYGGRDDGLFRGAIMESGGSITASPMNDTGYQAMYDEVVAKVHCSNAANTLQCLREVPFEELNTVFNGTDGNPTYFFSPIADQDLVRGRGSVQLDQHEFVKVPILAGTNTDEGGSFGPTGINTTEEFYAYLTNGTSGFKLPSSTANQILDLYPDDPSQGIPEFLGDQRIPSKGYQWRRTSAYAGDYSMHANRRRQCEAWTETTTPAYCYRFNMRGADVPYLSGAAHFEEVAFVFNNIEGLGYHYGKPFTGMPESYSQLSTLMASMWVSFIHDLDPNSGIKDGEVRWQAYGASQPVDLVFDANVTSYMEPDTWRKEGIDYINSMAGTYWR</sequence>
<organism evidence="5 6">
    <name type="scientific">Aspergillus bertholletiae</name>
    <dbReference type="NCBI Taxonomy" id="1226010"/>
    <lineage>
        <taxon>Eukaryota</taxon>
        <taxon>Fungi</taxon>
        <taxon>Dikarya</taxon>
        <taxon>Ascomycota</taxon>
        <taxon>Pezizomycotina</taxon>
        <taxon>Eurotiomycetes</taxon>
        <taxon>Eurotiomycetidae</taxon>
        <taxon>Eurotiales</taxon>
        <taxon>Aspergillaceae</taxon>
        <taxon>Aspergillus</taxon>
        <taxon>Aspergillus subgen. Circumdati</taxon>
    </lineage>
</organism>
<evidence type="ECO:0000256" key="2">
    <source>
        <dbReference type="ARBA" id="ARBA00022801"/>
    </source>
</evidence>
<feature type="domain" description="Carboxylesterase type B" evidence="4">
    <location>
        <begin position="24"/>
        <end position="519"/>
    </location>
</feature>
<comment type="similarity">
    <text evidence="1 3">Belongs to the type-B carboxylesterase/lipase family.</text>
</comment>
<protein>
    <recommendedName>
        <fullName evidence="3">Carboxylic ester hydrolase</fullName>
        <ecNumber evidence="3">3.1.1.-</ecNumber>
    </recommendedName>
</protein>
<name>A0A5N7BMP3_9EURO</name>
<dbReference type="OrthoDB" id="408631at2759"/>
<keyword evidence="3" id="KW-0732">Signal</keyword>
<accession>A0A5N7BMP3</accession>
<dbReference type="Gene3D" id="3.40.50.1820">
    <property type="entry name" value="alpha/beta hydrolase"/>
    <property type="match status" value="1"/>
</dbReference>
<feature type="signal peptide" evidence="3">
    <location>
        <begin position="1"/>
        <end position="17"/>
    </location>
</feature>
<keyword evidence="2 3" id="KW-0378">Hydrolase</keyword>
<dbReference type="InterPro" id="IPR002018">
    <property type="entry name" value="CarbesteraseB"/>
</dbReference>
<evidence type="ECO:0000259" key="4">
    <source>
        <dbReference type="Pfam" id="PF00135"/>
    </source>
</evidence>
<dbReference type="PANTHER" id="PTHR11559">
    <property type="entry name" value="CARBOXYLESTERASE"/>
    <property type="match status" value="1"/>
</dbReference>
<dbReference type="InterPro" id="IPR019826">
    <property type="entry name" value="Carboxylesterase_B_AS"/>
</dbReference>
<dbReference type="InterPro" id="IPR029058">
    <property type="entry name" value="AB_hydrolase_fold"/>
</dbReference>
<dbReference type="GO" id="GO:0016787">
    <property type="term" value="F:hydrolase activity"/>
    <property type="evidence" value="ECO:0007669"/>
    <property type="project" value="UniProtKB-KW"/>
</dbReference>
<gene>
    <name evidence="5" type="ORF">BDV26DRAFT_287958</name>
</gene>
<evidence type="ECO:0000313" key="6">
    <source>
        <dbReference type="Proteomes" id="UP000326198"/>
    </source>
</evidence>
<feature type="chain" id="PRO_5031601926" description="Carboxylic ester hydrolase" evidence="3">
    <location>
        <begin position="18"/>
        <end position="555"/>
    </location>
</feature>
<proteinExistence type="inferred from homology"/>
<evidence type="ECO:0000313" key="5">
    <source>
        <dbReference type="EMBL" id="KAE8382908.1"/>
    </source>
</evidence>
<dbReference type="SUPFAM" id="SSF53474">
    <property type="entry name" value="alpha/beta-Hydrolases"/>
    <property type="match status" value="1"/>
</dbReference>
<dbReference type="PROSITE" id="PS00122">
    <property type="entry name" value="CARBOXYLESTERASE_B_1"/>
    <property type="match status" value="1"/>
</dbReference>
<dbReference type="Pfam" id="PF00135">
    <property type="entry name" value="COesterase"/>
    <property type="match status" value="1"/>
</dbReference>
<evidence type="ECO:0000256" key="1">
    <source>
        <dbReference type="ARBA" id="ARBA00005964"/>
    </source>
</evidence>
<dbReference type="InterPro" id="IPR050309">
    <property type="entry name" value="Type-B_Carboxylest/Lipase"/>
</dbReference>
<dbReference type="Proteomes" id="UP000326198">
    <property type="component" value="Unassembled WGS sequence"/>
</dbReference>